<dbReference type="Gene3D" id="1.25.40.10">
    <property type="entry name" value="Tetratricopeptide repeat domain"/>
    <property type="match status" value="3"/>
</dbReference>
<dbReference type="SUPFAM" id="SSF52540">
    <property type="entry name" value="P-loop containing nucleoside triphosphate hydrolases"/>
    <property type="match status" value="1"/>
</dbReference>
<dbReference type="InterPro" id="IPR011990">
    <property type="entry name" value="TPR-like_helical_dom_sf"/>
</dbReference>
<accession>A0ABX1SLA9</accession>
<dbReference type="Pfam" id="PF03704">
    <property type="entry name" value="BTAD"/>
    <property type="match status" value="1"/>
</dbReference>
<gene>
    <name evidence="7" type="ORF">HF526_29185</name>
</gene>
<dbReference type="SMART" id="SM01043">
    <property type="entry name" value="BTAD"/>
    <property type="match status" value="1"/>
</dbReference>
<dbReference type="Pfam" id="PF13424">
    <property type="entry name" value="TPR_12"/>
    <property type="match status" value="1"/>
</dbReference>
<dbReference type="InterPro" id="IPR027417">
    <property type="entry name" value="P-loop_NTPase"/>
</dbReference>
<dbReference type="InterPro" id="IPR016032">
    <property type="entry name" value="Sig_transdc_resp-reg_C-effctor"/>
</dbReference>
<keyword evidence="8" id="KW-1185">Reference proteome</keyword>
<reference evidence="7 8" key="1">
    <citation type="submission" date="2020-04" db="EMBL/GenBank/DDBJ databases">
        <authorList>
            <person name="Klaysubun C."/>
            <person name="Duangmal K."/>
            <person name="Lipun K."/>
        </authorList>
    </citation>
    <scope>NUCLEOTIDE SEQUENCE [LARGE SCALE GENOMIC DNA]</scope>
    <source>
        <strain evidence="7 8">K10HN5</strain>
    </source>
</reference>
<dbReference type="Pfam" id="PF00486">
    <property type="entry name" value="Trans_reg_C"/>
    <property type="match status" value="1"/>
</dbReference>
<dbReference type="InterPro" id="IPR001867">
    <property type="entry name" value="OmpR/PhoB-type_DNA-bd"/>
</dbReference>
<evidence type="ECO:0000256" key="1">
    <source>
        <dbReference type="ARBA" id="ARBA00005820"/>
    </source>
</evidence>
<dbReference type="InterPro" id="IPR041664">
    <property type="entry name" value="AAA_16"/>
</dbReference>
<evidence type="ECO:0000256" key="3">
    <source>
        <dbReference type="ARBA" id="ARBA00023125"/>
    </source>
</evidence>
<keyword evidence="2" id="KW-0805">Transcription regulation</keyword>
<dbReference type="EMBL" id="JAAXLA010000081">
    <property type="protein sequence ID" value="NMI01338.1"/>
    <property type="molecule type" value="Genomic_DNA"/>
</dbReference>
<dbReference type="Gene3D" id="1.10.10.10">
    <property type="entry name" value="Winged helix-like DNA-binding domain superfamily/Winged helix DNA-binding domain"/>
    <property type="match status" value="1"/>
</dbReference>
<feature type="DNA-binding region" description="OmpR/PhoB-type" evidence="5">
    <location>
        <begin position="1"/>
        <end position="92"/>
    </location>
</feature>
<evidence type="ECO:0000256" key="5">
    <source>
        <dbReference type="PROSITE-ProRule" id="PRU01091"/>
    </source>
</evidence>
<evidence type="ECO:0000256" key="2">
    <source>
        <dbReference type="ARBA" id="ARBA00023015"/>
    </source>
</evidence>
<dbReference type="Gene3D" id="3.40.50.300">
    <property type="entry name" value="P-loop containing nucleotide triphosphate hydrolases"/>
    <property type="match status" value="1"/>
</dbReference>
<evidence type="ECO:0000313" key="7">
    <source>
        <dbReference type="EMBL" id="NMI01338.1"/>
    </source>
</evidence>
<dbReference type="SUPFAM" id="SSF48452">
    <property type="entry name" value="TPR-like"/>
    <property type="match status" value="3"/>
</dbReference>
<dbReference type="SMART" id="SM00862">
    <property type="entry name" value="Trans_reg_C"/>
    <property type="match status" value="1"/>
</dbReference>
<dbReference type="PANTHER" id="PTHR35807:SF1">
    <property type="entry name" value="TRANSCRIPTIONAL REGULATOR REDD"/>
    <property type="match status" value="1"/>
</dbReference>
<sequence length="1069" mass="114680">MSTALRLRLLGPFTVEGELSAPVPTGKARRALSVLAQRQGEFVSVGTLVDALWEADPPERADRNVAALISRLRRALGRDRIDGSAAGYRLVPDNLTIDLHEAADLVETAEFELAHGRFALASTSAEHAAKLLDADVALAGEHDDRWVDELRRSVRRWLRRARICWSSAALELQAYDTAVEVASAALHDDPFDEQACRTVMLGHQRAGRSGAALIAYRTLRLAMAEQLGSDPSPVTQSLFLSVLRSESTTAPGHPTRQPAAEPVDADERAPLIGRDTELTALRELWAGAAAERPAMAVVAGEAGIGKSALVSAFAAEPRRTGGLVLTVGCFEAERSLYLQPLVEATRTVIHRMSAAEIRELAGTRLGTLAELIPELVDVVGEVPYARAGPELEHRRSLDALAGFFVRLSARQPVLLVIEDMQHAGQSTVEALHLLAGHWEGSRSMVVLTERTSEDPPVTGILRDVAVWFDLGPLSRDDVEALVRRSGRAYDADRLYSWTGGSPLFLTELLSHPAHDPAARAEGIAVTVPRSLHEAVAERIAHAGEDVALLLAQGAVLGSTFSLDDVTALSGLDVEDCARRASRALRAGLLVAQGESFRFANDIVRQVAYESVPEPVRISRHRRAAKLLTNRPEAAAGHLAAAKDWAAAARAWLIAAHAAHLAFANTDSEELLGQAIDAARKSGDDAQLVVALLRRGQARSDLGRHADARADHEAALALARDLGDSELEARVLEQLGWAALYARDALVAVDLAEQATELAESAAAAPGALPSATLLLGRVRHWDGDYAGAGAAYEKVLAAEPGETTTALALAYRGALLQHQDRFAEAKAVLARAAVLCRRTGEFRPLLQTLFFTALARGDSGDFAGALRALDNARRLIDADKVSFYRAGIETTTSWIWQELGQVERAREHAVAAVDLARRGGGALELEQELHALLAVADCDLLLGRDDDAAAAVEAAAPMLDRSLPFRPRAAMRLLEMRARWEPEQAEALLEQARRYSSSKYEALALSRLGRVEEAATMAAATGSDLLVGQLGAPAARRAAVGRIADALPTELRESFGAHGRLLLPPPRTA</sequence>
<evidence type="ECO:0000313" key="8">
    <source>
        <dbReference type="Proteomes" id="UP000820669"/>
    </source>
</evidence>
<dbReference type="Pfam" id="PF13191">
    <property type="entry name" value="AAA_16"/>
    <property type="match status" value="1"/>
</dbReference>
<dbReference type="Proteomes" id="UP000820669">
    <property type="component" value="Unassembled WGS sequence"/>
</dbReference>
<dbReference type="PROSITE" id="PS51755">
    <property type="entry name" value="OMPR_PHOB"/>
    <property type="match status" value="1"/>
</dbReference>
<keyword evidence="3 5" id="KW-0238">DNA-binding</keyword>
<comment type="similarity">
    <text evidence="1">Belongs to the AfsR/DnrI/RedD regulatory family.</text>
</comment>
<dbReference type="PANTHER" id="PTHR35807">
    <property type="entry name" value="TRANSCRIPTIONAL REGULATOR REDD-RELATED"/>
    <property type="match status" value="1"/>
</dbReference>
<dbReference type="InterPro" id="IPR005158">
    <property type="entry name" value="BTAD"/>
</dbReference>
<comment type="caution">
    <text evidence="7">The sequence shown here is derived from an EMBL/GenBank/DDBJ whole genome shotgun (WGS) entry which is preliminary data.</text>
</comment>
<name>A0ABX1SLA9_9PSEU</name>
<dbReference type="SMART" id="SM00028">
    <property type="entry name" value="TPR"/>
    <property type="match status" value="3"/>
</dbReference>
<keyword evidence="4" id="KW-0804">Transcription</keyword>
<organism evidence="7 8">
    <name type="scientific">Pseudonocardia acidicola</name>
    <dbReference type="NCBI Taxonomy" id="2724939"/>
    <lineage>
        <taxon>Bacteria</taxon>
        <taxon>Bacillati</taxon>
        <taxon>Actinomycetota</taxon>
        <taxon>Actinomycetes</taxon>
        <taxon>Pseudonocardiales</taxon>
        <taxon>Pseudonocardiaceae</taxon>
        <taxon>Pseudonocardia</taxon>
    </lineage>
</organism>
<feature type="domain" description="OmpR/PhoB-type" evidence="6">
    <location>
        <begin position="1"/>
        <end position="92"/>
    </location>
</feature>
<dbReference type="InterPro" id="IPR036388">
    <property type="entry name" value="WH-like_DNA-bd_sf"/>
</dbReference>
<dbReference type="RefSeq" id="WP_169384801.1">
    <property type="nucleotide sequence ID" value="NZ_JAAXLA010000081.1"/>
</dbReference>
<dbReference type="InterPro" id="IPR051677">
    <property type="entry name" value="AfsR-DnrI-RedD_regulator"/>
</dbReference>
<dbReference type="SUPFAM" id="SSF46894">
    <property type="entry name" value="C-terminal effector domain of the bipartite response regulators"/>
    <property type="match status" value="1"/>
</dbReference>
<evidence type="ECO:0000259" key="6">
    <source>
        <dbReference type="PROSITE" id="PS51755"/>
    </source>
</evidence>
<proteinExistence type="inferred from homology"/>
<protein>
    <submittedName>
        <fullName evidence="7">AAA family ATPase</fullName>
    </submittedName>
</protein>
<dbReference type="InterPro" id="IPR019734">
    <property type="entry name" value="TPR_rpt"/>
</dbReference>
<evidence type="ECO:0000256" key="4">
    <source>
        <dbReference type="ARBA" id="ARBA00023163"/>
    </source>
</evidence>